<dbReference type="GO" id="GO:0006412">
    <property type="term" value="P:translation"/>
    <property type="evidence" value="ECO:0007669"/>
    <property type="project" value="InterPro"/>
</dbReference>
<evidence type="ECO:0000256" key="2">
    <source>
        <dbReference type="ARBA" id="ARBA00022980"/>
    </source>
</evidence>
<proteinExistence type="inferred from homology"/>
<dbReference type="InterPro" id="IPR010979">
    <property type="entry name" value="Ribosomal_uS13-like_H2TH"/>
</dbReference>
<evidence type="ECO:0008006" key="6">
    <source>
        <dbReference type="Google" id="ProtNLM"/>
    </source>
</evidence>
<comment type="caution">
    <text evidence="4">The sequence shown here is derived from an EMBL/GenBank/DDBJ whole genome shotgun (WGS) entry which is preliminary data.</text>
</comment>
<accession>A0AA88X9A1</accession>
<dbReference type="Proteomes" id="UP001188597">
    <property type="component" value="Unassembled WGS sequence"/>
</dbReference>
<dbReference type="InterPro" id="IPR001892">
    <property type="entry name" value="Ribosomal_uS13"/>
</dbReference>
<feature type="non-terminal residue" evidence="4">
    <location>
        <position position="1"/>
    </location>
</feature>
<evidence type="ECO:0000313" key="4">
    <source>
        <dbReference type="EMBL" id="KAK3042153.1"/>
    </source>
</evidence>
<evidence type="ECO:0000313" key="5">
    <source>
        <dbReference type="Proteomes" id="UP001188597"/>
    </source>
</evidence>
<dbReference type="AlphaFoldDB" id="A0AA88X9A1"/>
<dbReference type="PROSITE" id="PS50159">
    <property type="entry name" value="RIBOSOMAL_S13_2"/>
    <property type="match status" value="1"/>
</dbReference>
<keyword evidence="3" id="KW-0687">Ribonucleoprotein</keyword>
<dbReference type="GO" id="GO:0003723">
    <property type="term" value="F:RNA binding"/>
    <property type="evidence" value="ECO:0007669"/>
    <property type="project" value="InterPro"/>
</dbReference>
<dbReference type="GO" id="GO:0005840">
    <property type="term" value="C:ribosome"/>
    <property type="evidence" value="ECO:0007669"/>
    <property type="project" value="UniProtKB-KW"/>
</dbReference>
<name>A0AA88X9A1_9ASTE</name>
<evidence type="ECO:0000256" key="1">
    <source>
        <dbReference type="ARBA" id="ARBA00008080"/>
    </source>
</evidence>
<dbReference type="GO" id="GO:1990904">
    <property type="term" value="C:ribonucleoprotein complex"/>
    <property type="evidence" value="ECO:0007669"/>
    <property type="project" value="UniProtKB-KW"/>
</dbReference>
<gene>
    <name evidence="4" type="ORF">RJ639_001273</name>
</gene>
<sequence length="78" mass="8936">LFLPLIDRIAVAGCERGVSAHTLYPEHERGWETEDHVRPLTSIKGIGRRYANIVCKKADVNMNKRFDEINSELEEIIT</sequence>
<dbReference type="Pfam" id="PF00416">
    <property type="entry name" value="Ribosomal_S13"/>
    <property type="match status" value="1"/>
</dbReference>
<evidence type="ECO:0000256" key="3">
    <source>
        <dbReference type="ARBA" id="ARBA00023274"/>
    </source>
</evidence>
<dbReference type="SUPFAM" id="SSF46946">
    <property type="entry name" value="S13-like H2TH domain"/>
    <property type="match status" value="1"/>
</dbReference>
<dbReference type="EMBL" id="JAVXUP010000023">
    <property type="protein sequence ID" value="KAK3042153.1"/>
    <property type="molecule type" value="Genomic_DNA"/>
</dbReference>
<protein>
    <recommendedName>
        <fullName evidence="6">30S ribosomal protein S13</fullName>
    </recommendedName>
</protein>
<dbReference type="Gene3D" id="1.10.8.50">
    <property type="match status" value="1"/>
</dbReference>
<reference evidence="4" key="1">
    <citation type="submission" date="2022-12" db="EMBL/GenBank/DDBJ databases">
        <title>Draft genome assemblies for two species of Escallonia (Escalloniales).</title>
        <authorList>
            <person name="Chanderbali A."/>
            <person name="Dervinis C."/>
            <person name="Anghel I."/>
            <person name="Soltis D."/>
            <person name="Soltis P."/>
            <person name="Zapata F."/>
        </authorList>
    </citation>
    <scope>NUCLEOTIDE SEQUENCE</scope>
    <source>
        <strain evidence="4">UCBG64.0493</strain>
        <tissue evidence="4">Leaf</tissue>
    </source>
</reference>
<dbReference type="GO" id="GO:0003735">
    <property type="term" value="F:structural constituent of ribosome"/>
    <property type="evidence" value="ECO:0007669"/>
    <property type="project" value="InterPro"/>
</dbReference>
<comment type="similarity">
    <text evidence="1">Belongs to the universal ribosomal protein uS13 family.</text>
</comment>
<organism evidence="4 5">
    <name type="scientific">Escallonia herrerae</name>
    <dbReference type="NCBI Taxonomy" id="1293975"/>
    <lineage>
        <taxon>Eukaryota</taxon>
        <taxon>Viridiplantae</taxon>
        <taxon>Streptophyta</taxon>
        <taxon>Embryophyta</taxon>
        <taxon>Tracheophyta</taxon>
        <taxon>Spermatophyta</taxon>
        <taxon>Magnoliopsida</taxon>
        <taxon>eudicotyledons</taxon>
        <taxon>Gunneridae</taxon>
        <taxon>Pentapetalae</taxon>
        <taxon>asterids</taxon>
        <taxon>campanulids</taxon>
        <taxon>Escalloniales</taxon>
        <taxon>Escalloniaceae</taxon>
        <taxon>Escallonia</taxon>
    </lineage>
</organism>
<keyword evidence="2" id="KW-0689">Ribosomal protein</keyword>
<keyword evidence="5" id="KW-1185">Reference proteome</keyword>